<dbReference type="GO" id="GO:0007165">
    <property type="term" value="P:signal transduction"/>
    <property type="evidence" value="ECO:0007669"/>
    <property type="project" value="TreeGrafter"/>
</dbReference>
<reference evidence="1 2" key="1">
    <citation type="submission" date="2023-01" db="EMBL/GenBank/DDBJ databases">
        <authorList>
            <person name="Whitehead M."/>
        </authorList>
    </citation>
    <scope>NUCLEOTIDE SEQUENCE [LARGE SCALE GENOMIC DNA]</scope>
</reference>
<dbReference type="Gene3D" id="3.40.50.2300">
    <property type="match status" value="1"/>
</dbReference>
<dbReference type="InterPro" id="IPR052612">
    <property type="entry name" value="ANP_Clearance_Receptor"/>
</dbReference>
<comment type="caution">
    <text evidence="1">The sequence shown here is derived from an EMBL/GenBank/DDBJ whole genome shotgun (WGS) entry which is preliminary data.</text>
</comment>
<evidence type="ECO:0000313" key="2">
    <source>
        <dbReference type="Proteomes" id="UP001160148"/>
    </source>
</evidence>
<organism evidence="1 2">
    <name type="scientific">Macrosiphum euphorbiae</name>
    <name type="common">potato aphid</name>
    <dbReference type="NCBI Taxonomy" id="13131"/>
    <lineage>
        <taxon>Eukaryota</taxon>
        <taxon>Metazoa</taxon>
        <taxon>Ecdysozoa</taxon>
        <taxon>Arthropoda</taxon>
        <taxon>Hexapoda</taxon>
        <taxon>Insecta</taxon>
        <taxon>Pterygota</taxon>
        <taxon>Neoptera</taxon>
        <taxon>Paraneoptera</taxon>
        <taxon>Hemiptera</taxon>
        <taxon>Sternorrhyncha</taxon>
        <taxon>Aphidomorpha</taxon>
        <taxon>Aphidoidea</taxon>
        <taxon>Aphididae</taxon>
        <taxon>Macrosiphini</taxon>
        <taxon>Macrosiphum</taxon>
    </lineage>
</organism>
<evidence type="ECO:0000313" key="1">
    <source>
        <dbReference type="EMBL" id="CAI6348437.1"/>
    </source>
</evidence>
<dbReference type="GO" id="GO:0038023">
    <property type="term" value="F:signaling receptor activity"/>
    <property type="evidence" value="ECO:0007669"/>
    <property type="project" value="TreeGrafter"/>
</dbReference>
<protein>
    <submittedName>
        <fullName evidence="1">Uncharacterized protein</fullName>
    </submittedName>
</protein>
<dbReference type="Proteomes" id="UP001160148">
    <property type="component" value="Unassembled WGS sequence"/>
</dbReference>
<accession>A0AAV0VZW8</accession>
<proteinExistence type="predicted"/>
<gene>
    <name evidence="1" type="ORF">MEUPH1_LOCUS5111</name>
</gene>
<dbReference type="PANTHER" id="PTHR44755:SF8">
    <property type="entry name" value="RECEPTOR LIGAND BINDING REGION DOMAIN-CONTAINING PROTEIN"/>
    <property type="match status" value="1"/>
</dbReference>
<dbReference type="GO" id="GO:0017046">
    <property type="term" value="F:peptide hormone binding"/>
    <property type="evidence" value="ECO:0007669"/>
    <property type="project" value="TreeGrafter"/>
</dbReference>
<name>A0AAV0VZW8_9HEMI</name>
<sequence length="167" mass="18401">MLCSYRFFVRYRQSANTRTDERPPPPSTMIRGPIVAAVLPLPPPPSSLSLLLLLSLSSLSLSSLSLTSAGSTALRRPVEIRVAVILPAESKFITTLSKVMPVLDIAVRDLYAKGILRETDVTFRFMQKDDKCEDIEAMRSGFELIINGRVDLFLGPTCDYGVGQLVL</sequence>
<keyword evidence="2" id="KW-1185">Reference proteome</keyword>
<dbReference type="EMBL" id="CARXXK010000001">
    <property type="protein sequence ID" value="CAI6348437.1"/>
    <property type="molecule type" value="Genomic_DNA"/>
</dbReference>
<dbReference type="AlphaFoldDB" id="A0AAV0VZW8"/>
<dbReference type="PANTHER" id="PTHR44755">
    <property type="entry name" value="NATRIURETIC PEPTIDE RECEPTOR 3-RELATED"/>
    <property type="match status" value="1"/>
</dbReference>
<dbReference type="SUPFAM" id="SSF53822">
    <property type="entry name" value="Periplasmic binding protein-like I"/>
    <property type="match status" value="1"/>
</dbReference>
<dbReference type="InterPro" id="IPR028082">
    <property type="entry name" value="Peripla_BP_I"/>
</dbReference>